<dbReference type="AlphaFoldDB" id="A0A942UQK2"/>
<gene>
    <name evidence="1" type="ORF">KHA91_05440</name>
</gene>
<dbReference type="RefSeq" id="WP_213097161.1">
    <property type="nucleotide sequence ID" value="NZ_JAGYPK010000001.1"/>
</dbReference>
<name>A0A942UQK2_9BACI</name>
<protein>
    <submittedName>
        <fullName evidence="1">Uncharacterized protein</fullName>
    </submittedName>
</protein>
<evidence type="ECO:0000313" key="2">
    <source>
        <dbReference type="Proteomes" id="UP000676456"/>
    </source>
</evidence>
<sequence>MQYIIDHAMYISEGQEHAVSMLIKDNEIRYFGEHVPNLPIIKMDARSFFITPSFVIFAPDIPHLTFDQFKTYFSDQFILKGCSTILTTFDIKYEFEFDKKLLEKRTSMLNSPVDYIIGLKVPAEKITASLVRKCKTAKIPAIFIEFTKIKDLATIPWGWIKEASFPYNPVFIPTFPPRIKLSRQMKTSRKWDLILLKEKISHISQPLPVNKPLNAEIIKKLGLYPKKGIFTVGGEVSYNLFLKSSKLDDYLAPSYETTLPEIAVKKGKITSINRKALFRPGSGEEVIINKTALFV</sequence>
<dbReference type="EMBL" id="JAGYPN010000001">
    <property type="protein sequence ID" value="MBS4222199.1"/>
    <property type="molecule type" value="Genomic_DNA"/>
</dbReference>
<comment type="caution">
    <text evidence="1">The sequence shown here is derived from an EMBL/GenBank/DDBJ whole genome shotgun (WGS) entry which is preliminary data.</text>
</comment>
<keyword evidence="2" id="KW-1185">Reference proteome</keyword>
<evidence type="ECO:0000313" key="1">
    <source>
        <dbReference type="EMBL" id="MBS4222199.1"/>
    </source>
</evidence>
<organism evidence="1 2">
    <name type="scientific">Lederbergia citrea</name>
    <dbReference type="NCBI Taxonomy" id="2833581"/>
    <lineage>
        <taxon>Bacteria</taxon>
        <taxon>Bacillati</taxon>
        <taxon>Bacillota</taxon>
        <taxon>Bacilli</taxon>
        <taxon>Bacillales</taxon>
        <taxon>Bacillaceae</taxon>
        <taxon>Lederbergia</taxon>
    </lineage>
</organism>
<dbReference type="Proteomes" id="UP000676456">
    <property type="component" value="Unassembled WGS sequence"/>
</dbReference>
<proteinExistence type="predicted"/>
<accession>A0A942UQK2</accession>
<reference evidence="1 2" key="1">
    <citation type="submission" date="2021-05" db="EMBL/GenBank/DDBJ databases">
        <title>Novel Bacillus species.</title>
        <authorList>
            <person name="Liu G."/>
        </authorList>
    </citation>
    <scope>NUCLEOTIDE SEQUENCE [LARGE SCALE GENOMIC DNA]</scope>
    <source>
        <strain evidence="1 2">FJAT-49682</strain>
    </source>
</reference>